<evidence type="ECO:0000313" key="3">
    <source>
        <dbReference type="Proteomes" id="UP000292307"/>
    </source>
</evidence>
<accession>A0A411WTH6</accession>
<dbReference type="AlphaFoldDB" id="A0A411WTH6"/>
<dbReference type="SUPFAM" id="SSF56112">
    <property type="entry name" value="Protein kinase-like (PK-like)"/>
    <property type="match status" value="1"/>
</dbReference>
<reference evidence="1" key="1">
    <citation type="journal article" date="2014" name="Int. J. Syst. Evol. Microbiol.">
        <title>Complete genome sequence of Corynebacterium casei LMG S-19264T (=DSM 44701T), isolated from a smear-ripened cheese.</title>
        <authorList>
            <consortium name="US DOE Joint Genome Institute (JGI-PGF)"/>
            <person name="Walter F."/>
            <person name="Albersmeier A."/>
            <person name="Kalinowski J."/>
            <person name="Ruckert C."/>
        </authorList>
    </citation>
    <scope>NUCLEOTIDE SEQUENCE</scope>
    <source>
        <strain evidence="1">KCTC 12343</strain>
    </source>
</reference>
<evidence type="ECO:0008006" key="5">
    <source>
        <dbReference type="Google" id="ProtNLM"/>
    </source>
</evidence>
<gene>
    <name evidence="2" type="ORF">EYF70_03095</name>
    <name evidence="1" type="ORF">GCM10007387_41860</name>
</gene>
<organism evidence="1 4">
    <name type="scientific">Pseudoduganella albidiflava</name>
    <dbReference type="NCBI Taxonomy" id="321983"/>
    <lineage>
        <taxon>Bacteria</taxon>
        <taxon>Pseudomonadati</taxon>
        <taxon>Pseudomonadota</taxon>
        <taxon>Betaproteobacteria</taxon>
        <taxon>Burkholderiales</taxon>
        <taxon>Oxalobacteraceae</taxon>
        <taxon>Telluria group</taxon>
        <taxon>Pseudoduganella</taxon>
    </lineage>
</organism>
<protein>
    <recommendedName>
        <fullName evidence="5">Phosphotransferase</fullName>
    </recommendedName>
</protein>
<dbReference type="OrthoDB" id="9814110at2"/>
<evidence type="ECO:0000313" key="4">
    <source>
        <dbReference type="Proteomes" id="UP000628442"/>
    </source>
</evidence>
<dbReference type="EMBL" id="BMWV01000010">
    <property type="protein sequence ID" value="GGY55042.1"/>
    <property type="molecule type" value="Genomic_DNA"/>
</dbReference>
<evidence type="ECO:0000313" key="1">
    <source>
        <dbReference type="EMBL" id="GGY55042.1"/>
    </source>
</evidence>
<dbReference type="Proteomes" id="UP000628442">
    <property type="component" value="Unassembled WGS sequence"/>
</dbReference>
<keyword evidence="3" id="KW-1185">Reference proteome</keyword>
<evidence type="ECO:0000313" key="2">
    <source>
        <dbReference type="EMBL" id="QBH99941.1"/>
    </source>
</evidence>
<dbReference type="Proteomes" id="UP000292307">
    <property type="component" value="Chromosome"/>
</dbReference>
<name>A0A411WTH6_9BURK</name>
<reference evidence="1" key="3">
    <citation type="submission" date="2022-12" db="EMBL/GenBank/DDBJ databases">
        <authorList>
            <person name="Sun Q."/>
            <person name="Kim S."/>
        </authorList>
    </citation>
    <scope>NUCLEOTIDE SEQUENCE</scope>
    <source>
        <strain evidence="1">KCTC 12343</strain>
    </source>
</reference>
<dbReference type="RefSeq" id="WP_131144090.1">
    <property type="nucleotide sequence ID" value="NZ_BMWV01000010.1"/>
</dbReference>
<dbReference type="InterPro" id="IPR011009">
    <property type="entry name" value="Kinase-like_dom_sf"/>
</dbReference>
<reference evidence="2 3" key="2">
    <citation type="submission" date="2019-02" db="EMBL/GenBank/DDBJ databases">
        <title>Draft Genome Sequences of Six Type Strains of the Genus Massilia.</title>
        <authorList>
            <person name="Miess H."/>
            <person name="Frediansyhah A."/>
            <person name="Gross H."/>
        </authorList>
    </citation>
    <scope>NUCLEOTIDE SEQUENCE [LARGE SCALE GENOMIC DNA]</scope>
    <source>
        <strain evidence="2 3">DSM 17472</strain>
    </source>
</reference>
<proteinExistence type="predicted"/>
<dbReference type="EMBL" id="CP036401">
    <property type="protein sequence ID" value="QBH99941.1"/>
    <property type="molecule type" value="Genomic_DNA"/>
</dbReference>
<sequence length="496" mass="56634">MPSPSPTLPPNLLPNLLIVLDDRELTDGELLSLVGCRHYGDIIVRRQPLADHFRAALPAWARHALVHLRDDGDLPALRARLEASDDECAVCVIAGRAGFPDPDRLAMLVERLPYAEEDFTDRPYKPLLLFLRHAHQLLEYWPAFAAGPVHGWEQGWRDAQRVQSLQPLDISTMRGFLSLTTGATAARHFNQVDIDTYFYTKSSTDQAKMKAEYLFHSLVPEEMRPWLIQPFGYEEGNGRASYRMMRYYLADVALQWVHDAFDAESFQAFVERLLFFIASRPRQPCSAAESAQAARSLFVDKVEQRARQFLAMPEGRRIDALAAAGTPELALERQLERYLRLYRKHERQFQCDHMAIGHGDPCFSNVLYDQQRYLMKLIDPKGALSAGELWTHPMYDLCKISHSVLGDYDFINNSQYRVGFTDDNALRLHLNLGGQTALKPLFTRHLRTQGYDPRIVRLGEASLFLSMLPLHIDVPNKVLAFLLKAHAILNEVEHDD</sequence>